<keyword evidence="1" id="KW-0732">Signal</keyword>
<dbReference type="GeneID" id="108682742"/>
<gene>
    <name evidence="3" type="primary">LOC108682742</name>
</gene>
<evidence type="ECO:0000313" key="3">
    <source>
        <dbReference type="RefSeq" id="XP_018027469.1"/>
    </source>
</evidence>
<feature type="signal peptide" evidence="1">
    <location>
        <begin position="1"/>
        <end position="16"/>
    </location>
</feature>
<evidence type="ECO:0000256" key="1">
    <source>
        <dbReference type="SAM" id="SignalP"/>
    </source>
</evidence>
<keyword evidence="2" id="KW-1185">Reference proteome</keyword>
<reference evidence="3" key="1">
    <citation type="submission" date="2025-08" db="UniProtKB">
        <authorList>
            <consortium name="RefSeq"/>
        </authorList>
    </citation>
    <scope>IDENTIFICATION</scope>
    <source>
        <tissue evidence="3">Whole organism</tissue>
    </source>
</reference>
<dbReference type="KEGG" id="hazt:108682742"/>
<dbReference type="Proteomes" id="UP000694843">
    <property type="component" value="Unplaced"/>
</dbReference>
<accession>A0A8B7PMP9</accession>
<name>A0A8B7PMP9_HYAAZ</name>
<sequence length="173" mass="19135">MAMLLLVLLLAQHSSTQWTSNIQNYVILAPVQDIVSVHSECYTPPAPLLFMSTATSYNQSRASMVTMCAAQNGIPLIIRTTQQRDQAKNLVRSSGVGNILFGWYAFLSARDVHAAEDPIRPDGTKVVGSVSTKSNIQIETKYEIATMLRNDGNIFITKEMNPNELPSLCEKYP</sequence>
<dbReference type="AlphaFoldDB" id="A0A8B7PMP9"/>
<evidence type="ECO:0000313" key="2">
    <source>
        <dbReference type="Proteomes" id="UP000694843"/>
    </source>
</evidence>
<feature type="chain" id="PRO_5034144385" evidence="1">
    <location>
        <begin position="17"/>
        <end position="173"/>
    </location>
</feature>
<proteinExistence type="predicted"/>
<protein>
    <submittedName>
        <fullName evidence="3">Uncharacterized protein LOC108682742</fullName>
    </submittedName>
</protein>
<dbReference type="RefSeq" id="XP_018027469.1">
    <property type="nucleotide sequence ID" value="XM_018171980.2"/>
</dbReference>
<organism evidence="2 3">
    <name type="scientific">Hyalella azteca</name>
    <name type="common">Amphipod</name>
    <dbReference type="NCBI Taxonomy" id="294128"/>
    <lineage>
        <taxon>Eukaryota</taxon>
        <taxon>Metazoa</taxon>
        <taxon>Ecdysozoa</taxon>
        <taxon>Arthropoda</taxon>
        <taxon>Crustacea</taxon>
        <taxon>Multicrustacea</taxon>
        <taxon>Malacostraca</taxon>
        <taxon>Eumalacostraca</taxon>
        <taxon>Peracarida</taxon>
        <taxon>Amphipoda</taxon>
        <taxon>Senticaudata</taxon>
        <taxon>Talitrida</taxon>
        <taxon>Talitroidea</taxon>
        <taxon>Hyalellidae</taxon>
        <taxon>Hyalella</taxon>
    </lineage>
</organism>